<dbReference type="Pfam" id="PF04884">
    <property type="entry name" value="UVB_sens_prot"/>
    <property type="match status" value="1"/>
</dbReference>
<dbReference type="PANTHER" id="PTHR12770">
    <property type="entry name" value="RUS1 FAMILY PROTEIN C16ORF58"/>
    <property type="match status" value="1"/>
</dbReference>
<feature type="domain" description="Root UVB sensitive protein C-terminal" evidence="3">
    <location>
        <begin position="305"/>
        <end position="440"/>
    </location>
</feature>
<evidence type="ECO:0000313" key="5">
    <source>
        <dbReference type="Proteomes" id="UP000813462"/>
    </source>
</evidence>
<reference evidence="4" key="1">
    <citation type="journal article" date="2021" name="Front. Plant Sci.">
        <title>Chromosome-Scale Genome Assembly for Chinese Sour Jujube and Insights Into Its Genome Evolution and Domestication Signature.</title>
        <authorList>
            <person name="Shen L.-Y."/>
            <person name="Luo H."/>
            <person name="Wang X.-L."/>
            <person name="Wang X.-M."/>
            <person name="Qiu X.-J."/>
            <person name="Liu H."/>
            <person name="Zhou S.-S."/>
            <person name="Jia K.-H."/>
            <person name="Nie S."/>
            <person name="Bao Y.-T."/>
            <person name="Zhang R.-G."/>
            <person name="Yun Q.-Z."/>
            <person name="Chai Y.-H."/>
            <person name="Lu J.-Y."/>
            <person name="Li Y."/>
            <person name="Zhao S.-W."/>
            <person name="Mao J.-F."/>
            <person name="Jia S.-G."/>
            <person name="Mao Y.-M."/>
        </authorList>
    </citation>
    <scope>NUCLEOTIDE SEQUENCE</scope>
    <source>
        <strain evidence="4">AT0</strain>
        <tissue evidence="4">Leaf</tissue>
    </source>
</reference>
<dbReference type="AlphaFoldDB" id="A0A978UII9"/>
<dbReference type="EMBL" id="JAEACU010000011">
    <property type="protein sequence ID" value="KAH7514620.1"/>
    <property type="molecule type" value="Genomic_DNA"/>
</dbReference>
<comment type="caution">
    <text evidence="4">The sequence shown here is derived from an EMBL/GenBank/DDBJ whole genome shotgun (WGS) entry which is preliminary data.</text>
</comment>
<comment type="similarity">
    <text evidence="1">Belongs to the RUS1 family.</text>
</comment>
<evidence type="ECO:0000259" key="2">
    <source>
        <dbReference type="Pfam" id="PF04884"/>
    </source>
</evidence>
<sequence length="452" mass="51575">MASTLQLSFPTSASDYFTRTKKTRTPRHLQIVFSSPQPNFQRGEEDSHQPYHCRNEGKPHVILVERYGNGTAKRFLVDDALQLETIYEEHTPRSNKSQFSSTNLYWLPDTIKDFILPAGFPVHAVTVSHKCDCMDLSDVSHFKSPKGGRFGNLFDDDPKQWRLYADFIGSAGSIFDLTTPLYPAYFLPLASLGNLTKAVARGLKDPSFRVIQYHFAISGNLGEVAAKEEVWEVTAQLLGLGLGVLILDTPGLVRSYPILAITWMGTRLLHLWLRYQSLSVLQFNTINLKRARILVKSHVLHSSVPGITDCNREENILLWQRFIKPRIIFGVPLEEIMGGERSVSTLKALMKLYEKEKFILVVNKQQIEFEVLVSFKVGATGMSVLRSLWQTYWLHEKWDSFGDAFDQLAQSLKEMDDNFEDFIQQLNMTGWDTQQINLKVPKEISIDELDPI</sequence>
<evidence type="ECO:0000259" key="3">
    <source>
        <dbReference type="Pfam" id="PF24160"/>
    </source>
</evidence>
<dbReference type="InterPro" id="IPR055412">
    <property type="entry name" value="UVB_sens_C"/>
</dbReference>
<protein>
    <recommendedName>
        <fullName evidence="6">Protein root UVB sensitive 5</fullName>
    </recommendedName>
</protein>
<dbReference type="InterPro" id="IPR054549">
    <property type="entry name" value="UVB_sens_RUS_dom"/>
</dbReference>
<feature type="domain" description="Protein root UVB sensitive/RUS" evidence="2">
    <location>
        <begin position="149"/>
        <end position="300"/>
    </location>
</feature>
<gene>
    <name evidence="4" type="ORF">FEM48_Zijuj11G0108700</name>
</gene>
<name>A0A978UII9_ZIZJJ</name>
<dbReference type="Proteomes" id="UP000813462">
    <property type="component" value="Unassembled WGS sequence"/>
</dbReference>
<dbReference type="PANTHER" id="PTHR12770:SF27">
    <property type="entry name" value="PROTEIN ROOT UVB SENSITIVE 5"/>
    <property type="match status" value="1"/>
</dbReference>
<dbReference type="Pfam" id="PF24160">
    <property type="entry name" value="UVB_sens_C"/>
    <property type="match status" value="1"/>
</dbReference>
<evidence type="ECO:0008006" key="6">
    <source>
        <dbReference type="Google" id="ProtNLM"/>
    </source>
</evidence>
<evidence type="ECO:0000313" key="4">
    <source>
        <dbReference type="EMBL" id="KAH7514620.1"/>
    </source>
</evidence>
<proteinExistence type="inferred from homology"/>
<dbReference type="InterPro" id="IPR006968">
    <property type="entry name" value="RUS_fam"/>
</dbReference>
<accession>A0A978UII9</accession>
<organism evidence="4 5">
    <name type="scientific">Ziziphus jujuba var. spinosa</name>
    <dbReference type="NCBI Taxonomy" id="714518"/>
    <lineage>
        <taxon>Eukaryota</taxon>
        <taxon>Viridiplantae</taxon>
        <taxon>Streptophyta</taxon>
        <taxon>Embryophyta</taxon>
        <taxon>Tracheophyta</taxon>
        <taxon>Spermatophyta</taxon>
        <taxon>Magnoliopsida</taxon>
        <taxon>eudicotyledons</taxon>
        <taxon>Gunneridae</taxon>
        <taxon>Pentapetalae</taxon>
        <taxon>rosids</taxon>
        <taxon>fabids</taxon>
        <taxon>Rosales</taxon>
        <taxon>Rhamnaceae</taxon>
        <taxon>Paliureae</taxon>
        <taxon>Ziziphus</taxon>
    </lineage>
</organism>
<evidence type="ECO:0000256" key="1">
    <source>
        <dbReference type="ARBA" id="ARBA00007558"/>
    </source>
</evidence>